<comment type="caution">
    <text evidence="1">The sequence shown here is derived from an EMBL/GenBank/DDBJ whole genome shotgun (WGS) entry which is preliminary data.</text>
</comment>
<dbReference type="EMBL" id="WVHT01000002">
    <property type="protein sequence ID" value="MXV50631.1"/>
    <property type="molecule type" value="Genomic_DNA"/>
</dbReference>
<proteinExistence type="predicted"/>
<organism evidence="1 2">
    <name type="scientific">Hufsiella arboris</name>
    <dbReference type="NCBI Taxonomy" id="2695275"/>
    <lineage>
        <taxon>Bacteria</taxon>
        <taxon>Pseudomonadati</taxon>
        <taxon>Bacteroidota</taxon>
        <taxon>Sphingobacteriia</taxon>
        <taxon>Sphingobacteriales</taxon>
        <taxon>Sphingobacteriaceae</taxon>
        <taxon>Hufsiella</taxon>
    </lineage>
</organism>
<accession>A0A7K1Y8D5</accession>
<protein>
    <recommendedName>
        <fullName evidence="3">Nuclear transport factor 2 family protein</fullName>
    </recommendedName>
</protein>
<evidence type="ECO:0000313" key="1">
    <source>
        <dbReference type="EMBL" id="MXV50631.1"/>
    </source>
</evidence>
<dbReference type="Proteomes" id="UP000466586">
    <property type="component" value="Unassembled WGS sequence"/>
</dbReference>
<keyword evidence="2" id="KW-1185">Reference proteome</keyword>
<name>A0A7K1Y8D5_9SPHI</name>
<gene>
    <name evidence="1" type="ORF">GS399_06570</name>
</gene>
<evidence type="ECO:0000313" key="2">
    <source>
        <dbReference type="Proteomes" id="UP000466586"/>
    </source>
</evidence>
<evidence type="ECO:0008006" key="3">
    <source>
        <dbReference type="Google" id="ProtNLM"/>
    </source>
</evidence>
<sequence>MTIQNIDHLTESFYKSISFDQEHYPNFDLLQDLFLGTGNLLNNTFEKPLEFTVQSFAQAMMQQIEAGNTSFFAQQEIADKTEIFGKIAQRRSVYEYSFKREQIERWPRGVNYIEYVFKNERWFITSMVWCDETDLCKIPEEWLPRI</sequence>
<reference evidence="1 2" key="1">
    <citation type="submission" date="2019-11" db="EMBL/GenBank/DDBJ databases">
        <title>Pedobacter sp. HMF7647 Genome sequencing and assembly.</title>
        <authorList>
            <person name="Kang H."/>
            <person name="Kim H."/>
            <person name="Joh K."/>
        </authorList>
    </citation>
    <scope>NUCLEOTIDE SEQUENCE [LARGE SCALE GENOMIC DNA]</scope>
    <source>
        <strain evidence="1 2">HMF7647</strain>
    </source>
</reference>
<dbReference type="RefSeq" id="WP_160843791.1">
    <property type="nucleotide sequence ID" value="NZ_WVHT01000002.1"/>
</dbReference>
<dbReference type="AlphaFoldDB" id="A0A7K1Y8D5"/>